<keyword evidence="7 9" id="KW-0472">Membrane</keyword>
<name>A0ABY6KFS0_9ARAC</name>
<comment type="subcellular location">
    <subcellularLocation>
        <location evidence="1">Membrane</location>
        <topology evidence="1">Multi-pass membrane protein</topology>
    </subcellularLocation>
</comment>
<evidence type="ECO:0000256" key="3">
    <source>
        <dbReference type="ARBA" id="ARBA00022692"/>
    </source>
</evidence>
<accession>A0ABY6KFS0</accession>
<feature type="transmembrane region" description="Helical" evidence="9">
    <location>
        <begin position="76"/>
        <end position="93"/>
    </location>
</feature>
<feature type="domain" description="Cation/H+ exchanger transmembrane" evidence="10">
    <location>
        <begin position="1"/>
        <end position="161"/>
    </location>
</feature>
<feature type="transmembrane region" description="Helical" evidence="9">
    <location>
        <begin position="135"/>
        <end position="164"/>
    </location>
</feature>
<evidence type="ECO:0000256" key="9">
    <source>
        <dbReference type="SAM" id="Phobius"/>
    </source>
</evidence>
<keyword evidence="4 9" id="KW-1133">Transmembrane helix</keyword>
<keyword evidence="3 9" id="KW-0812">Transmembrane</keyword>
<evidence type="ECO:0000256" key="8">
    <source>
        <dbReference type="ARBA" id="ARBA00023201"/>
    </source>
</evidence>
<keyword evidence="12" id="KW-1185">Reference proteome</keyword>
<evidence type="ECO:0000256" key="5">
    <source>
        <dbReference type="ARBA" id="ARBA00023053"/>
    </source>
</evidence>
<keyword evidence="8" id="KW-0739">Sodium transport</keyword>
<keyword evidence="6" id="KW-0406">Ion transport</keyword>
<sequence>MSYSTFLMAEAADLTGIVAVLFCGICQAHYTFNNLSEESRLRTKQLFELLNFLAENFIFTYIGVSMFTYSKHCWDAGFISVAFVSFPGLSLYIRSVVAARTPSLPATAQCCGTGLRGAIAFALAIRNTVSESRQLILTTTSVIVIVTVVLCGGFTTQVLAWLGIPCTKHDLWERPLLIIKQLEEHELMEFV</sequence>
<dbReference type="Pfam" id="PF00999">
    <property type="entry name" value="Na_H_Exchanger"/>
    <property type="match status" value="1"/>
</dbReference>
<dbReference type="Proteomes" id="UP001235939">
    <property type="component" value="Chromosome 03"/>
</dbReference>
<proteinExistence type="predicted"/>
<keyword evidence="5" id="KW-0915">Sodium</keyword>
<organism evidence="11 12">
    <name type="scientific">Cordylochernes scorpioides</name>
    <dbReference type="NCBI Taxonomy" id="51811"/>
    <lineage>
        <taxon>Eukaryota</taxon>
        <taxon>Metazoa</taxon>
        <taxon>Ecdysozoa</taxon>
        <taxon>Arthropoda</taxon>
        <taxon>Chelicerata</taxon>
        <taxon>Arachnida</taxon>
        <taxon>Pseudoscorpiones</taxon>
        <taxon>Cheliferoidea</taxon>
        <taxon>Chernetidae</taxon>
        <taxon>Cordylochernes</taxon>
    </lineage>
</organism>
<evidence type="ECO:0000256" key="2">
    <source>
        <dbReference type="ARBA" id="ARBA00022448"/>
    </source>
</evidence>
<evidence type="ECO:0000313" key="11">
    <source>
        <dbReference type="EMBL" id="UYV66030.1"/>
    </source>
</evidence>
<feature type="transmembrane region" description="Helical" evidence="9">
    <location>
        <begin position="6"/>
        <end position="28"/>
    </location>
</feature>
<keyword evidence="2" id="KW-0813">Transport</keyword>
<dbReference type="InterPro" id="IPR006153">
    <property type="entry name" value="Cation/H_exchanger_TM"/>
</dbReference>
<dbReference type="EMBL" id="CP092865">
    <property type="protein sequence ID" value="UYV66030.1"/>
    <property type="molecule type" value="Genomic_DNA"/>
</dbReference>
<reference evidence="11 12" key="1">
    <citation type="submission" date="2022-01" db="EMBL/GenBank/DDBJ databases">
        <title>A chromosomal length assembly of Cordylochernes scorpioides.</title>
        <authorList>
            <person name="Zeh D."/>
            <person name="Zeh J."/>
        </authorList>
    </citation>
    <scope>NUCLEOTIDE SEQUENCE [LARGE SCALE GENOMIC DNA]</scope>
    <source>
        <strain evidence="11">IN4F17</strain>
        <tissue evidence="11">Whole Body</tissue>
    </source>
</reference>
<dbReference type="InterPro" id="IPR018422">
    <property type="entry name" value="Cation/H_exchanger_CPA1"/>
</dbReference>
<evidence type="ECO:0000259" key="10">
    <source>
        <dbReference type="Pfam" id="PF00999"/>
    </source>
</evidence>
<protein>
    <submittedName>
        <fullName evidence="11">Nhe3</fullName>
    </submittedName>
</protein>
<gene>
    <name evidence="11" type="ORF">LAZ67_3006238</name>
</gene>
<feature type="transmembrane region" description="Helical" evidence="9">
    <location>
        <begin position="49"/>
        <end position="70"/>
    </location>
</feature>
<evidence type="ECO:0000256" key="7">
    <source>
        <dbReference type="ARBA" id="ARBA00023136"/>
    </source>
</evidence>
<evidence type="ECO:0000313" key="12">
    <source>
        <dbReference type="Proteomes" id="UP001235939"/>
    </source>
</evidence>
<evidence type="ECO:0000256" key="4">
    <source>
        <dbReference type="ARBA" id="ARBA00022989"/>
    </source>
</evidence>
<dbReference type="PANTHER" id="PTHR10110">
    <property type="entry name" value="SODIUM/HYDROGEN EXCHANGER"/>
    <property type="match status" value="1"/>
</dbReference>
<evidence type="ECO:0000256" key="1">
    <source>
        <dbReference type="ARBA" id="ARBA00004141"/>
    </source>
</evidence>
<evidence type="ECO:0000256" key="6">
    <source>
        <dbReference type="ARBA" id="ARBA00023065"/>
    </source>
</evidence>
<dbReference type="PANTHER" id="PTHR10110:SF187">
    <property type="entry name" value="SODIUM_HYDROGEN EXCHANGER"/>
    <property type="match status" value="1"/>
</dbReference>